<evidence type="ECO:0000256" key="5">
    <source>
        <dbReference type="ARBA" id="ARBA00022801"/>
    </source>
</evidence>
<accession>A0A4Q0VV26</accession>
<dbReference type="PANTHER" id="PTHR11113:SF14">
    <property type="entry name" value="N-ACETYLGLUCOSAMINE-6-PHOSPHATE DEACETYLASE"/>
    <property type="match status" value="1"/>
</dbReference>
<sequence>MSDVKTLVLRQASIYEENRTIDNGVLVIEGEKISYVGSEELAGSYEELILPPSYKIIPGMIDIHIHGANGADMMDATKASIDTIAAYLPQEGTTSFLATTITQADGAIEAALENVATYENSRYAEVLGVHLEGPFINADMAGAQPREHISEIDVEKFKRWQELSGNNIKLVTFAPELAGGEGFARYLADTGVVASVGHSNALFAEVKQAADLGLSHATHLFNQMRGLHHREPGVVGAAFLLKEVTAELIVDGLHVSPDVVKLSYEMIGSERLILITDAIRAKGCIDGVYDLGGQSVTVENGKAVLADGTLAGSVLTMNAAVKQMLIYTGCSLRDIVKMTAENPAKKLGVFDRKGSIALGKDADLVVLNEADDVIMTFCRGQLVFQKEEGDLCEG</sequence>
<evidence type="ECO:0000256" key="1">
    <source>
        <dbReference type="ARBA" id="ARBA00010716"/>
    </source>
</evidence>
<evidence type="ECO:0000313" key="14">
    <source>
        <dbReference type="Proteomes" id="UP000290649"/>
    </source>
</evidence>
<dbReference type="GO" id="GO:0046872">
    <property type="term" value="F:metal ion binding"/>
    <property type="evidence" value="ECO:0007669"/>
    <property type="project" value="UniProtKB-KW"/>
</dbReference>
<comment type="catalytic activity">
    <reaction evidence="7">
        <text>N-acetyl-D-glucosamine 6-phosphate + H2O = D-glucosamine 6-phosphate + acetate</text>
        <dbReference type="Rhea" id="RHEA:22936"/>
        <dbReference type="ChEBI" id="CHEBI:15377"/>
        <dbReference type="ChEBI" id="CHEBI:30089"/>
        <dbReference type="ChEBI" id="CHEBI:57513"/>
        <dbReference type="ChEBI" id="CHEBI:58725"/>
        <dbReference type="EC" id="3.5.1.25"/>
    </reaction>
</comment>
<dbReference type="Gene3D" id="2.30.40.10">
    <property type="entry name" value="Urease, subunit C, domain 1"/>
    <property type="match status" value="1"/>
</dbReference>
<dbReference type="InterPro" id="IPR011059">
    <property type="entry name" value="Metal-dep_hydrolase_composite"/>
</dbReference>
<dbReference type="PANTHER" id="PTHR11113">
    <property type="entry name" value="N-ACETYLGLUCOSAMINE-6-PHOSPHATE DEACETYLASE"/>
    <property type="match status" value="1"/>
</dbReference>
<evidence type="ECO:0000256" key="11">
    <source>
        <dbReference type="PIRSR" id="PIRSR038994-3"/>
    </source>
</evidence>
<dbReference type="EMBL" id="QOUX01000026">
    <property type="protein sequence ID" value="RXJ02176.1"/>
    <property type="molecule type" value="Genomic_DNA"/>
</dbReference>
<organism evidence="13 14">
    <name type="scientific">Anaerobacillus alkaliphilus</name>
    <dbReference type="NCBI Taxonomy" id="1548597"/>
    <lineage>
        <taxon>Bacteria</taxon>
        <taxon>Bacillati</taxon>
        <taxon>Bacillota</taxon>
        <taxon>Bacilli</taxon>
        <taxon>Bacillales</taxon>
        <taxon>Bacillaceae</taxon>
        <taxon>Anaerobacillus</taxon>
    </lineage>
</organism>
<comment type="similarity">
    <text evidence="1 9">Belongs to the metallo-dependent hydrolases superfamily. NagA family.</text>
</comment>
<dbReference type="SUPFAM" id="SSF51338">
    <property type="entry name" value="Composite domain of metallo-dependent hydrolases"/>
    <property type="match status" value="1"/>
</dbReference>
<feature type="active site" description="Proton donor/acceptor" evidence="10">
    <location>
        <position position="277"/>
    </location>
</feature>
<dbReference type="InterPro" id="IPR006680">
    <property type="entry name" value="Amidohydro-rel"/>
</dbReference>
<keyword evidence="14" id="KW-1185">Reference proteome</keyword>
<feature type="binding site" evidence="11">
    <location>
        <position position="219"/>
    </location>
    <ligand>
        <name>Zn(2+)</name>
        <dbReference type="ChEBI" id="CHEBI:29105"/>
    </ligand>
</feature>
<feature type="binding site" evidence="11">
    <location>
        <position position="198"/>
    </location>
    <ligand>
        <name>Zn(2+)</name>
        <dbReference type="ChEBI" id="CHEBI:29105"/>
    </ligand>
</feature>
<dbReference type="Pfam" id="PF01979">
    <property type="entry name" value="Amidohydro_1"/>
    <property type="match status" value="1"/>
</dbReference>
<evidence type="ECO:0000313" key="13">
    <source>
        <dbReference type="EMBL" id="RXJ02176.1"/>
    </source>
</evidence>
<dbReference type="InterPro" id="IPR003764">
    <property type="entry name" value="GlcNAc_6-P_deAcase"/>
</dbReference>
<dbReference type="PIRSF" id="PIRSF038994">
    <property type="entry name" value="NagA"/>
    <property type="match status" value="1"/>
</dbReference>
<dbReference type="InterPro" id="IPR032466">
    <property type="entry name" value="Metal_Hydrolase"/>
</dbReference>
<gene>
    <name evidence="13" type="primary">nagA</name>
    <name evidence="13" type="ORF">DS745_07210</name>
</gene>
<keyword evidence="5 9" id="KW-0378">Hydrolase</keyword>
<evidence type="ECO:0000256" key="3">
    <source>
        <dbReference type="ARBA" id="ARBA00018029"/>
    </source>
</evidence>
<dbReference type="CDD" id="cd00854">
    <property type="entry name" value="NagA"/>
    <property type="match status" value="1"/>
</dbReference>
<name>A0A4Q0VV26_9BACI</name>
<evidence type="ECO:0000256" key="6">
    <source>
        <dbReference type="ARBA" id="ARBA00023277"/>
    </source>
</evidence>
<feature type="binding site" evidence="11">
    <location>
        <position position="132"/>
    </location>
    <ligand>
        <name>Zn(2+)</name>
        <dbReference type="ChEBI" id="CHEBI:29105"/>
    </ligand>
</feature>
<dbReference type="Proteomes" id="UP000290649">
    <property type="component" value="Unassembled WGS sequence"/>
</dbReference>
<dbReference type="GO" id="GO:0006046">
    <property type="term" value="P:N-acetylglucosamine catabolic process"/>
    <property type="evidence" value="ECO:0007669"/>
    <property type="project" value="TreeGrafter"/>
</dbReference>
<evidence type="ECO:0000256" key="9">
    <source>
        <dbReference type="PIRNR" id="PIRNR038994"/>
    </source>
</evidence>
<dbReference type="SUPFAM" id="SSF51556">
    <property type="entry name" value="Metallo-dependent hydrolases"/>
    <property type="match status" value="1"/>
</dbReference>
<comment type="pathway">
    <text evidence="8">Amino-sugar metabolism; N-acetylneuraminate degradation; D-fructose 6-phosphate from N-acetylneuraminate: step 4/5.</text>
</comment>
<keyword evidence="6 9" id="KW-0119">Carbohydrate metabolism</keyword>
<dbReference type="Gene3D" id="3.20.20.140">
    <property type="entry name" value="Metal-dependent hydrolases"/>
    <property type="match status" value="1"/>
</dbReference>
<dbReference type="OrthoDB" id="9776488at2"/>
<protein>
    <recommendedName>
        <fullName evidence="3">N-acetylglucosamine-6-phosphate deacetylase</fullName>
        <ecNumber evidence="2">3.5.1.25</ecNumber>
    </recommendedName>
</protein>
<evidence type="ECO:0000256" key="7">
    <source>
        <dbReference type="ARBA" id="ARBA00047647"/>
    </source>
</evidence>
<dbReference type="GO" id="GO:0008448">
    <property type="term" value="F:N-acetylglucosamine-6-phosphate deacetylase activity"/>
    <property type="evidence" value="ECO:0007669"/>
    <property type="project" value="UniProtKB-EC"/>
</dbReference>
<evidence type="ECO:0000259" key="12">
    <source>
        <dbReference type="Pfam" id="PF01979"/>
    </source>
</evidence>
<evidence type="ECO:0000256" key="8">
    <source>
        <dbReference type="ARBA" id="ARBA00060590"/>
    </source>
</evidence>
<evidence type="ECO:0000256" key="2">
    <source>
        <dbReference type="ARBA" id="ARBA00011899"/>
    </source>
</evidence>
<evidence type="ECO:0000256" key="10">
    <source>
        <dbReference type="PIRSR" id="PIRSR038994-1"/>
    </source>
</evidence>
<feature type="domain" description="Amidohydrolase-related" evidence="12">
    <location>
        <begin position="56"/>
        <end position="383"/>
    </location>
</feature>
<dbReference type="NCBIfam" id="TIGR00221">
    <property type="entry name" value="nagA"/>
    <property type="match status" value="1"/>
</dbReference>
<dbReference type="FunFam" id="3.20.20.140:FF:000004">
    <property type="entry name" value="N-acetylglucosamine-6-phosphate deacetylase"/>
    <property type="match status" value="1"/>
</dbReference>
<comment type="caution">
    <text evidence="13">The sequence shown here is derived from an EMBL/GenBank/DDBJ whole genome shotgun (WGS) entry which is preliminary data.</text>
</comment>
<comment type="cofactor">
    <cofactor evidence="11">
        <name>a divalent metal cation</name>
        <dbReference type="ChEBI" id="CHEBI:60240"/>
    </cofactor>
    <text evidence="11">Binds 1 divalent metal cation per subunit.</text>
</comment>
<dbReference type="AlphaFoldDB" id="A0A4Q0VV26"/>
<reference evidence="13 14" key="1">
    <citation type="journal article" date="2019" name="Int. J. Syst. Evol. Microbiol.">
        <title>Anaerobacillus alkaliphilus sp. nov., a novel alkaliphilic and moderately halophilic bacterium.</title>
        <authorList>
            <person name="Borsodi A.K."/>
            <person name="Aszalos J.M."/>
            <person name="Bihari P."/>
            <person name="Nagy I."/>
            <person name="Schumann P."/>
            <person name="Sproer C."/>
            <person name="Kovacs A.L."/>
            <person name="Boka K."/>
            <person name="Dobosy P."/>
            <person name="Ovari M."/>
            <person name="Szili-Kovacs T."/>
            <person name="Toth E."/>
        </authorList>
    </citation>
    <scope>NUCLEOTIDE SEQUENCE [LARGE SCALE GENOMIC DNA]</scope>
    <source>
        <strain evidence="13 14">B16-10</strain>
    </source>
</reference>
<dbReference type="RefSeq" id="WP_129077708.1">
    <property type="nucleotide sequence ID" value="NZ_QOUX01000026.1"/>
</dbReference>
<evidence type="ECO:0000256" key="4">
    <source>
        <dbReference type="ARBA" id="ARBA00022723"/>
    </source>
</evidence>
<proteinExistence type="inferred from homology"/>
<keyword evidence="4 11" id="KW-0479">Metal-binding</keyword>
<dbReference type="EC" id="3.5.1.25" evidence="2"/>